<evidence type="ECO:0000256" key="1">
    <source>
        <dbReference type="SAM" id="MobiDB-lite"/>
    </source>
</evidence>
<dbReference type="OrthoDB" id="3690045at2759"/>
<dbReference type="EMBL" id="SGPL01000318">
    <property type="protein sequence ID" value="THH13883.1"/>
    <property type="molecule type" value="Genomic_DNA"/>
</dbReference>
<gene>
    <name evidence="2" type="ORF">EW146_g6395</name>
</gene>
<keyword evidence="3" id="KW-1185">Reference proteome</keyword>
<evidence type="ECO:0000313" key="3">
    <source>
        <dbReference type="Proteomes" id="UP000310158"/>
    </source>
</evidence>
<organism evidence="2 3">
    <name type="scientific">Bondarzewia mesenterica</name>
    <dbReference type="NCBI Taxonomy" id="1095465"/>
    <lineage>
        <taxon>Eukaryota</taxon>
        <taxon>Fungi</taxon>
        <taxon>Dikarya</taxon>
        <taxon>Basidiomycota</taxon>
        <taxon>Agaricomycotina</taxon>
        <taxon>Agaricomycetes</taxon>
        <taxon>Russulales</taxon>
        <taxon>Bondarzewiaceae</taxon>
        <taxon>Bondarzewia</taxon>
    </lineage>
</organism>
<feature type="region of interest" description="Disordered" evidence="1">
    <location>
        <begin position="62"/>
        <end position="81"/>
    </location>
</feature>
<accession>A0A4V3XEJ2</accession>
<reference evidence="2 3" key="1">
    <citation type="submission" date="2019-02" db="EMBL/GenBank/DDBJ databases">
        <title>Genome sequencing of the rare red list fungi Bondarzewia mesenterica.</title>
        <authorList>
            <person name="Buettner E."/>
            <person name="Kellner H."/>
        </authorList>
    </citation>
    <scope>NUCLEOTIDE SEQUENCE [LARGE SCALE GENOMIC DNA]</scope>
    <source>
        <strain evidence="2 3">DSM 108281</strain>
    </source>
</reference>
<feature type="region of interest" description="Disordered" evidence="1">
    <location>
        <begin position="141"/>
        <end position="166"/>
    </location>
</feature>
<dbReference type="AlphaFoldDB" id="A0A4V3XEJ2"/>
<protein>
    <submittedName>
        <fullName evidence="2">Uncharacterized protein</fullName>
    </submittedName>
</protein>
<proteinExistence type="predicted"/>
<dbReference type="Proteomes" id="UP000310158">
    <property type="component" value="Unassembled WGS sequence"/>
</dbReference>
<name>A0A4V3XEJ2_9AGAM</name>
<feature type="compositionally biased region" description="Low complexity" evidence="1">
    <location>
        <begin position="149"/>
        <end position="162"/>
    </location>
</feature>
<evidence type="ECO:0000313" key="2">
    <source>
        <dbReference type="EMBL" id="THH13883.1"/>
    </source>
</evidence>
<comment type="caution">
    <text evidence="2">The sequence shown here is derived from an EMBL/GenBank/DDBJ whole genome shotgun (WGS) entry which is preliminary data.</text>
</comment>
<sequence>MRSLPQILRNEFPAKLLDHTLDNAWNWEAIGVSKTLWDMVCIGLGAGLGREALLQILRGTQEEASGAVTGKPEEDEERAVEMDLQHPDDADADGSPAHETHKEVCPSFLDLGLVSQPFLVQALPQSYTTTWKPHAAVEDHSMNGQQPEASTSSAAASSSVAVAPPPQGSLGTIPPVYGYLQGAPYMQSAYGPYPYIYQHADPNVPGPSTSSKRAGEALSVEPPSKRIRHCVKCGSKDCKGKGGRNFCTNACQDCGKMECKGRNSKRPDKTCIDAWQ</sequence>